<dbReference type="SUPFAM" id="SSF52374">
    <property type="entry name" value="Nucleotidylyl transferase"/>
    <property type="match status" value="1"/>
</dbReference>
<name>A0A1G6IH46_9BACT</name>
<comment type="catalytic activity">
    <reaction evidence="13 14">
        <text>FMN + ATP + H(+) = FAD + diphosphate</text>
        <dbReference type="Rhea" id="RHEA:17237"/>
        <dbReference type="ChEBI" id="CHEBI:15378"/>
        <dbReference type="ChEBI" id="CHEBI:30616"/>
        <dbReference type="ChEBI" id="CHEBI:33019"/>
        <dbReference type="ChEBI" id="CHEBI:57692"/>
        <dbReference type="ChEBI" id="CHEBI:58210"/>
        <dbReference type="EC" id="2.7.7.2"/>
    </reaction>
</comment>
<dbReference type="InterPro" id="IPR002606">
    <property type="entry name" value="Riboflavin_kinase_bac"/>
</dbReference>
<dbReference type="Pfam" id="PF06574">
    <property type="entry name" value="FAD_syn"/>
    <property type="match status" value="1"/>
</dbReference>
<evidence type="ECO:0000256" key="12">
    <source>
        <dbReference type="ARBA" id="ARBA00047880"/>
    </source>
</evidence>
<keyword evidence="9 14" id="KW-0274">FAD</keyword>
<evidence type="ECO:0000256" key="13">
    <source>
        <dbReference type="ARBA" id="ARBA00049494"/>
    </source>
</evidence>
<reference evidence="16 17" key="1">
    <citation type="submission" date="2016-10" db="EMBL/GenBank/DDBJ databases">
        <authorList>
            <person name="de Groot N.N."/>
        </authorList>
    </citation>
    <scope>NUCLEOTIDE SEQUENCE [LARGE SCALE GENOMIC DNA]</scope>
    <source>
        <strain evidence="16 17">WG14</strain>
    </source>
</reference>
<dbReference type="AlphaFoldDB" id="A0A1G6IH46"/>
<evidence type="ECO:0000256" key="2">
    <source>
        <dbReference type="ARBA" id="ARBA00005201"/>
    </source>
</evidence>
<dbReference type="SUPFAM" id="SSF82114">
    <property type="entry name" value="Riboflavin kinase-like"/>
    <property type="match status" value="1"/>
</dbReference>
<protein>
    <recommendedName>
        <fullName evidence="14">Riboflavin biosynthesis protein</fullName>
    </recommendedName>
    <domain>
        <recommendedName>
            <fullName evidence="14">Riboflavin kinase</fullName>
            <ecNumber evidence="14">2.7.1.26</ecNumber>
        </recommendedName>
        <alternativeName>
            <fullName evidence="14">Flavokinase</fullName>
        </alternativeName>
    </domain>
    <domain>
        <recommendedName>
            <fullName evidence="14">FMN adenylyltransferase</fullName>
            <ecNumber evidence="14">2.7.7.2</ecNumber>
        </recommendedName>
        <alternativeName>
            <fullName evidence="14">FAD pyrophosphorylase</fullName>
        </alternativeName>
        <alternativeName>
            <fullName evidence="14">FAD synthase</fullName>
        </alternativeName>
    </domain>
</protein>
<dbReference type="Pfam" id="PF01687">
    <property type="entry name" value="Flavokinase"/>
    <property type="match status" value="1"/>
</dbReference>
<dbReference type="PIRSF" id="PIRSF004491">
    <property type="entry name" value="FAD_Synth"/>
    <property type="match status" value="1"/>
</dbReference>
<comment type="similarity">
    <text evidence="14">Belongs to the ribF family.</text>
</comment>
<dbReference type="GO" id="GO:0009231">
    <property type="term" value="P:riboflavin biosynthetic process"/>
    <property type="evidence" value="ECO:0007669"/>
    <property type="project" value="InterPro"/>
</dbReference>
<dbReference type="EC" id="2.7.7.2" evidence="14"/>
<evidence type="ECO:0000256" key="5">
    <source>
        <dbReference type="ARBA" id="ARBA00022679"/>
    </source>
</evidence>
<accession>A0A1G6IH46</accession>
<keyword evidence="8 14" id="KW-0418">Kinase</keyword>
<feature type="domain" description="Riboflavin kinase" evidence="15">
    <location>
        <begin position="162"/>
        <end position="292"/>
    </location>
</feature>
<sequence length="292" mass="34463">MYSVAVGTFDGVHKGHKYILNKNIENAKSNDLKPLAIMLRYPMSQYVNGFPGLLYPSWERAKFIKDLGMEVEIIDMQNVWNITHYKYLEILKERGVKYIVCGEDFKFGRGAIGDTRFLLKHAHRYDMKVQILHDLKEKGNRISSTMIRNAIKKGNIKLANKMLEKTWTLEGPVYEDRHIGQKLGFPTANIDIRFKEDIIFPKYGVYLVKGKIENIEKEYWGLMNVGVRPTYFENKKVPKVEVFFIDFDYNIYNKYVKIEIINYMREEVKFKNETDLIKAMNEDLRNAREIIY</sequence>
<evidence type="ECO:0000256" key="10">
    <source>
        <dbReference type="ARBA" id="ARBA00022840"/>
    </source>
</evidence>
<dbReference type="GO" id="GO:0009398">
    <property type="term" value="P:FMN biosynthetic process"/>
    <property type="evidence" value="ECO:0007669"/>
    <property type="project" value="UniProtKB-UniRule"/>
</dbReference>
<dbReference type="GO" id="GO:0005524">
    <property type="term" value="F:ATP binding"/>
    <property type="evidence" value="ECO:0007669"/>
    <property type="project" value="UniProtKB-UniRule"/>
</dbReference>
<dbReference type="PANTHER" id="PTHR22749">
    <property type="entry name" value="RIBOFLAVIN KINASE/FMN ADENYLYLTRANSFERASE"/>
    <property type="match status" value="1"/>
</dbReference>
<dbReference type="STRING" id="28234.SAMN04488588_0380"/>
<keyword evidence="3 14" id="KW-0285">Flavoprotein</keyword>
<evidence type="ECO:0000256" key="1">
    <source>
        <dbReference type="ARBA" id="ARBA00004726"/>
    </source>
</evidence>
<dbReference type="SMART" id="SM00904">
    <property type="entry name" value="Flavokinase"/>
    <property type="match status" value="1"/>
</dbReference>
<dbReference type="UniPathway" id="UPA00277">
    <property type="reaction ID" value="UER00407"/>
</dbReference>
<keyword evidence="4 14" id="KW-0288">FMN</keyword>
<evidence type="ECO:0000256" key="9">
    <source>
        <dbReference type="ARBA" id="ARBA00022827"/>
    </source>
</evidence>
<dbReference type="InterPro" id="IPR014729">
    <property type="entry name" value="Rossmann-like_a/b/a_fold"/>
</dbReference>
<comment type="catalytic activity">
    <reaction evidence="12 14">
        <text>riboflavin + ATP = FMN + ADP + H(+)</text>
        <dbReference type="Rhea" id="RHEA:14357"/>
        <dbReference type="ChEBI" id="CHEBI:15378"/>
        <dbReference type="ChEBI" id="CHEBI:30616"/>
        <dbReference type="ChEBI" id="CHEBI:57986"/>
        <dbReference type="ChEBI" id="CHEBI:58210"/>
        <dbReference type="ChEBI" id="CHEBI:456216"/>
        <dbReference type="EC" id="2.7.1.26"/>
    </reaction>
</comment>
<keyword evidence="17" id="KW-1185">Reference proteome</keyword>
<proteinExistence type="inferred from homology"/>
<gene>
    <name evidence="16" type="ORF">SAMN04488588_0380</name>
</gene>
<evidence type="ECO:0000256" key="14">
    <source>
        <dbReference type="PIRNR" id="PIRNR004491"/>
    </source>
</evidence>
<comment type="pathway">
    <text evidence="2 14">Cofactor biosynthesis; FMN biosynthesis; FMN from riboflavin (ATP route): step 1/1.</text>
</comment>
<dbReference type="Gene3D" id="2.40.30.30">
    <property type="entry name" value="Riboflavin kinase-like"/>
    <property type="match status" value="1"/>
</dbReference>
<dbReference type="EC" id="2.7.1.26" evidence="14"/>
<evidence type="ECO:0000256" key="4">
    <source>
        <dbReference type="ARBA" id="ARBA00022643"/>
    </source>
</evidence>
<evidence type="ECO:0000256" key="11">
    <source>
        <dbReference type="ARBA" id="ARBA00023268"/>
    </source>
</evidence>
<comment type="pathway">
    <text evidence="1 14">Cofactor biosynthesis; FAD biosynthesis; FAD from FMN: step 1/1.</text>
</comment>
<keyword evidence="7 14" id="KW-0547">Nucleotide-binding</keyword>
<dbReference type="UniPathway" id="UPA00276">
    <property type="reaction ID" value="UER00406"/>
</dbReference>
<keyword evidence="10 14" id="KW-0067">ATP-binding</keyword>
<keyword evidence="5 14" id="KW-0808">Transferase</keyword>
<organism evidence="16 17">
    <name type="scientific">Geotoga petraea</name>
    <dbReference type="NCBI Taxonomy" id="28234"/>
    <lineage>
        <taxon>Bacteria</taxon>
        <taxon>Thermotogati</taxon>
        <taxon>Thermotogota</taxon>
        <taxon>Thermotogae</taxon>
        <taxon>Petrotogales</taxon>
        <taxon>Petrotogaceae</taxon>
        <taxon>Geotoga</taxon>
    </lineage>
</organism>
<dbReference type="Gene3D" id="3.40.50.620">
    <property type="entry name" value="HUPs"/>
    <property type="match status" value="1"/>
</dbReference>
<evidence type="ECO:0000256" key="8">
    <source>
        <dbReference type="ARBA" id="ARBA00022777"/>
    </source>
</evidence>
<evidence type="ECO:0000256" key="3">
    <source>
        <dbReference type="ARBA" id="ARBA00022630"/>
    </source>
</evidence>
<keyword evidence="11" id="KW-0511">Multifunctional enzyme</keyword>
<dbReference type="InterPro" id="IPR023468">
    <property type="entry name" value="Riboflavin_kinase"/>
</dbReference>
<dbReference type="InterPro" id="IPR015864">
    <property type="entry name" value="FAD_synthase"/>
</dbReference>
<evidence type="ECO:0000256" key="7">
    <source>
        <dbReference type="ARBA" id="ARBA00022741"/>
    </source>
</evidence>
<dbReference type="GO" id="GO:0006747">
    <property type="term" value="P:FAD biosynthetic process"/>
    <property type="evidence" value="ECO:0007669"/>
    <property type="project" value="UniProtKB-UniRule"/>
</dbReference>
<dbReference type="RefSeq" id="WP_091402295.1">
    <property type="nucleotide sequence ID" value="NZ_FMYV01000001.1"/>
</dbReference>
<evidence type="ECO:0000256" key="6">
    <source>
        <dbReference type="ARBA" id="ARBA00022695"/>
    </source>
</evidence>
<evidence type="ECO:0000259" key="15">
    <source>
        <dbReference type="SMART" id="SM00904"/>
    </source>
</evidence>
<keyword evidence="6 14" id="KW-0548">Nucleotidyltransferase</keyword>
<dbReference type="EMBL" id="FMYV01000001">
    <property type="protein sequence ID" value="SDC05882.1"/>
    <property type="molecule type" value="Genomic_DNA"/>
</dbReference>
<dbReference type="InterPro" id="IPR015865">
    <property type="entry name" value="Riboflavin_kinase_bac/euk"/>
</dbReference>
<dbReference type="PANTHER" id="PTHR22749:SF6">
    <property type="entry name" value="RIBOFLAVIN KINASE"/>
    <property type="match status" value="1"/>
</dbReference>
<dbReference type="Proteomes" id="UP000199322">
    <property type="component" value="Unassembled WGS sequence"/>
</dbReference>
<dbReference type="InterPro" id="IPR023465">
    <property type="entry name" value="Riboflavin_kinase_dom_sf"/>
</dbReference>
<evidence type="ECO:0000313" key="17">
    <source>
        <dbReference type="Proteomes" id="UP000199322"/>
    </source>
</evidence>
<dbReference type="GO" id="GO:0008531">
    <property type="term" value="F:riboflavin kinase activity"/>
    <property type="evidence" value="ECO:0007669"/>
    <property type="project" value="UniProtKB-UniRule"/>
</dbReference>
<dbReference type="NCBIfam" id="TIGR00083">
    <property type="entry name" value="ribF"/>
    <property type="match status" value="1"/>
</dbReference>
<evidence type="ECO:0000313" key="16">
    <source>
        <dbReference type="EMBL" id="SDC05882.1"/>
    </source>
</evidence>
<dbReference type="GO" id="GO:0003919">
    <property type="term" value="F:FMN adenylyltransferase activity"/>
    <property type="evidence" value="ECO:0007669"/>
    <property type="project" value="UniProtKB-UniRule"/>
</dbReference>